<keyword evidence="5" id="KW-0677">Repeat</keyword>
<comment type="caution">
    <text evidence="13">The sequence shown here is derived from an EMBL/GenBank/DDBJ whole genome shotgun (WGS) entry which is preliminary data.</text>
</comment>
<dbReference type="CDD" id="cd20335">
    <property type="entry name" value="BRcat_RBR"/>
    <property type="match status" value="1"/>
</dbReference>
<dbReference type="SUPFAM" id="SSF57850">
    <property type="entry name" value="RING/U-box"/>
    <property type="match status" value="3"/>
</dbReference>
<evidence type="ECO:0000256" key="9">
    <source>
        <dbReference type="PROSITE-ProRule" id="PRU00175"/>
    </source>
</evidence>
<feature type="compositionally biased region" description="Basic and acidic residues" evidence="10">
    <location>
        <begin position="52"/>
        <end position="74"/>
    </location>
</feature>
<dbReference type="SMART" id="SM00647">
    <property type="entry name" value="IBR"/>
    <property type="match status" value="2"/>
</dbReference>
<comment type="catalytic activity">
    <reaction evidence="1">
        <text>[E2 ubiquitin-conjugating enzyme]-S-ubiquitinyl-L-cysteine + [acceptor protein]-L-lysine = [E2 ubiquitin-conjugating enzyme]-L-cysteine + [acceptor protein]-N(6)-ubiquitinyl-L-lysine.</text>
        <dbReference type="EC" id="2.3.2.31"/>
    </reaction>
</comment>
<keyword evidence="14" id="KW-1185">Reference proteome</keyword>
<feature type="region of interest" description="Disordered" evidence="10">
    <location>
        <begin position="1"/>
        <end position="75"/>
    </location>
</feature>
<dbReference type="GO" id="GO:0008270">
    <property type="term" value="F:zinc ion binding"/>
    <property type="evidence" value="ECO:0007669"/>
    <property type="project" value="UniProtKB-KW"/>
</dbReference>
<feature type="compositionally biased region" description="Polar residues" evidence="10">
    <location>
        <begin position="14"/>
        <end position="25"/>
    </location>
</feature>
<evidence type="ECO:0000256" key="2">
    <source>
        <dbReference type="ARBA" id="ARBA00012251"/>
    </source>
</evidence>
<dbReference type="CDD" id="cd20336">
    <property type="entry name" value="Rcat_RBR"/>
    <property type="match status" value="1"/>
</dbReference>
<evidence type="ECO:0000256" key="7">
    <source>
        <dbReference type="ARBA" id="ARBA00022786"/>
    </source>
</evidence>
<evidence type="ECO:0000256" key="4">
    <source>
        <dbReference type="ARBA" id="ARBA00022723"/>
    </source>
</evidence>
<keyword evidence="6 9" id="KW-0863">Zinc-finger</keyword>
<dbReference type="Proteomes" id="UP001174691">
    <property type="component" value="Unassembled WGS sequence"/>
</dbReference>
<protein>
    <recommendedName>
        <fullName evidence="2">RBR-type E3 ubiquitin transferase</fullName>
        <ecNumber evidence="2">2.3.2.31</ecNumber>
    </recommendedName>
</protein>
<evidence type="ECO:0000256" key="10">
    <source>
        <dbReference type="SAM" id="MobiDB-lite"/>
    </source>
</evidence>
<keyword evidence="7" id="KW-0833">Ubl conjugation pathway</keyword>
<evidence type="ECO:0000256" key="5">
    <source>
        <dbReference type="ARBA" id="ARBA00022737"/>
    </source>
</evidence>
<dbReference type="EC" id="2.3.2.31" evidence="2"/>
<dbReference type="Gene3D" id="1.20.120.1750">
    <property type="match status" value="1"/>
</dbReference>
<evidence type="ECO:0000256" key="1">
    <source>
        <dbReference type="ARBA" id="ARBA00001798"/>
    </source>
</evidence>
<evidence type="ECO:0000256" key="6">
    <source>
        <dbReference type="ARBA" id="ARBA00022771"/>
    </source>
</evidence>
<dbReference type="Gene3D" id="3.30.40.10">
    <property type="entry name" value="Zinc/RING finger domain, C3HC4 (zinc finger)"/>
    <property type="match status" value="1"/>
</dbReference>
<dbReference type="InterPro" id="IPR001841">
    <property type="entry name" value="Znf_RING"/>
</dbReference>
<dbReference type="PROSITE" id="PS50089">
    <property type="entry name" value="ZF_RING_2"/>
    <property type="match status" value="1"/>
</dbReference>
<reference evidence="13" key="1">
    <citation type="submission" date="2022-07" db="EMBL/GenBank/DDBJ databases">
        <title>Fungi with potential for degradation of polypropylene.</title>
        <authorList>
            <person name="Gostincar C."/>
        </authorList>
    </citation>
    <scope>NUCLEOTIDE SEQUENCE</scope>
    <source>
        <strain evidence="13">EXF-13287</strain>
    </source>
</reference>
<dbReference type="InterPro" id="IPR002867">
    <property type="entry name" value="IBR_dom"/>
</dbReference>
<feature type="domain" description="RING-type" evidence="12">
    <location>
        <begin position="350"/>
        <end position="562"/>
    </location>
</feature>
<dbReference type="InterPro" id="IPR044066">
    <property type="entry name" value="TRIAD_supradom"/>
</dbReference>
<dbReference type="AlphaFoldDB" id="A0AA38SEH5"/>
<keyword evidence="4" id="KW-0479">Metal-binding</keyword>
<dbReference type="GO" id="GO:0061630">
    <property type="term" value="F:ubiquitin protein ligase activity"/>
    <property type="evidence" value="ECO:0007669"/>
    <property type="project" value="UniProtKB-EC"/>
</dbReference>
<keyword evidence="3 13" id="KW-0808">Transferase</keyword>
<organism evidence="13 14">
    <name type="scientific">Coniochaeta hoffmannii</name>
    <dbReference type="NCBI Taxonomy" id="91930"/>
    <lineage>
        <taxon>Eukaryota</taxon>
        <taxon>Fungi</taxon>
        <taxon>Dikarya</taxon>
        <taxon>Ascomycota</taxon>
        <taxon>Pezizomycotina</taxon>
        <taxon>Sordariomycetes</taxon>
        <taxon>Sordariomycetidae</taxon>
        <taxon>Coniochaetales</taxon>
        <taxon>Coniochaetaceae</taxon>
        <taxon>Coniochaeta</taxon>
    </lineage>
</organism>
<feature type="domain" description="RING-type" evidence="11">
    <location>
        <begin position="354"/>
        <end position="407"/>
    </location>
</feature>
<name>A0AA38SEH5_9PEZI</name>
<dbReference type="Pfam" id="PF26200">
    <property type="entry name" value="Rcat_RNF216"/>
    <property type="match status" value="1"/>
</dbReference>
<dbReference type="InterPro" id="IPR013083">
    <property type="entry name" value="Znf_RING/FYVE/PHD"/>
</dbReference>
<keyword evidence="8" id="KW-0862">Zinc</keyword>
<evidence type="ECO:0000313" key="13">
    <source>
        <dbReference type="EMBL" id="KAJ9156987.1"/>
    </source>
</evidence>
<evidence type="ECO:0000256" key="3">
    <source>
        <dbReference type="ARBA" id="ARBA00022679"/>
    </source>
</evidence>
<dbReference type="PANTHER" id="PTHR11685">
    <property type="entry name" value="RBR FAMILY RING FINGER AND IBR DOMAIN-CONTAINING"/>
    <property type="match status" value="1"/>
</dbReference>
<dbReference type="SMART" id="SM00184">
    <property type="entry name" value="RING"/>
    <property type="match status" value="1"/>
</dbReference>
<dbReference type="PROSITE" id="PS51873">
    <property type="entry name" value="TRIAD"/>
    <property type="match status" value="1"/>
</dbReference>
<evidence type="ECO:0000259" key="12">
    <source>
        <dbReference type="PROSITE" id="PS51873"/>
    </source>
</evidence>
<accession>A0AA38SEH5</accession>
<dbReference type="EMBL" id="JANBVN010000047">
    <property type="protein sequence ID" value="KAJ9156987.1"/>
    <property type="molecule type" value="Genomic_DNA"/>
</dbReference>
<evidence type="ECO:0000259" key="11">
    <source>
        <dbReference type="PROSITE" id="PS50089"/>
    </source>
</evidence>
<evidence type="ECO:0000256" key="8">
    <source>
        <dbReference type="ARBA" id="ARBA00022833"/>
    </source>
</evidence>
<evidence type="ECO:0000313" key="14">
    <source>
        <dbReference type="Proteomes" id="UP001174691"/>
    </source>
</evidence>
<dbReference type="Pfam" id="PF01485">
    <property type="entry name" value="IBR"/>
    <property type="match status" value="1"/>
</dbReference>
<feature type="compositionally biased region" description="Basic and acidic residues" evidence="10">
    <location>
        <begin position="1"/>
        <end position="13"/>
    </location>
</feature>
<proteinExistence type="predicted"/>
<gene>
    <name evidence="13" type="ORF">NKR19_g3953</name>
</gene>
<dbReference type="GO" id="GO:0016567">
    <property type="term" value="P:protein ubiquitination"/>
    <property type="evidence" value="ECO:0007669"/>
    <property type="project" value="InterPro"/>
</dbReference>
<dbReference type="InterPro" id="IPR031127">
    <property type="entry name" value="E3_UB_ligase_RBR"/>
</dbReference>
<sequence length="729" mass="83333">MATRNMERGEKSRTSPSPWLSSFSRLSGIWPTSHRNTEPRLHPQSGHHRSQHDHDGNQNKDRAKSSDKHRDGGRCNESVSITLQDVDHRHGPFYLSVKRGSEVVRLESWVKERCRSLDRSASSTVRVRFYADARELGQHDLVALNPSVWFRLVTPHDNDGWKFTDSNDGDKALEAGLADDMAQCVEAGNTVGQLRKLVAEHRGIDDPNRIVIRVRDGARAGPLHGNMWELRRVRSWFCRWLSVAVGPPRSYIILEGPWGEYLFHPSEQPRVGGAVPAREVKRIMEARLFNSVGRLHTGKLKLKWSHIALASRPSRLGDDALISYGTRVRFDLPCYLEDVLASQESWLLHASETCAVCTDNKKPTDFPTRITSGCKHKGTTCRDCLGQWIRSSLDTLTWDRLQCPECREPLKFDDVKRYASKPDFDRYDALATRAALESIPDFKWCLSTSCESGQIHDRNCTKFKCVVCKAKHCVRHNVPWHTGETCDGYDRRNRRRRKDDKASEEVIKKTSKACPECKQAVHKWIGCNHITCVCGHEWCYICLAPFRRNQHGFLYCRHKLDCTEIDPLADLVDPEGRPGRPEIIRNPNARVAALRAAVRPRPLAQDRRDERAPQELMVWLDQLHEELLLPAGDIIMPDHPRQRNDEPRHRAHLLRMQNLLDEELNRAGIGRHGIHPLQAHAGAWARVWMRLENDGAGTGAMVADPAAAHNRHMPLPHWVPPRHRADDWN</sequence>